<keyword evidence="10" id="KW-1185">Reference proteome</keyword>
<proteinExistence type="inferred from homology"/>
<dbReference type="InterPro" id="IPR036396">
    <property type="entry name" value="Cyt_P450_sf"/>
</dbReference>
<reference evidence="9" key="1">
    <citation type="journal article" date="2020" name="Phytopathology">
        <title>Genome Sequence Resources of Colletotrichum truncatum, C. plurivorum, C. musicola, and C. sojae: Four Species Pathogenic to Soybean (Glycine max).</title>
        <authorList>
            <person name="Rogerio F."/>
            <person name="Boufleur T.R."/>
            <person name="Ciampi-Guillardi M."/>
            <person name="Sukno S.A."/>
            <person name="Thon M.R."/>
            <person name="Massola Junior N.S."/>
            <person name="Baroncelli R."/>
        </authorList>
    </citation>
    <scope>NUCLEOTIDE SEQUENCE</scope>
    <source>
        <strain evidence="9">LFN00145</strain>
    </source>
</reference>
<comment type="cofactor">
    <cofactor evidence="1 7">
        <name>heme</name>
        <dbReference type="ChEBI" id="CHEBI:30413"/>
    </cofactor>
</comment>
<gene>
    <name evidence="9" type="ORF">CPLU01_14020</name>
</gene>
<organism evidence="9 10">
    <name type="scientific">Colletotrichum plurivorum</name>
    <dbReference type="NCBI Taxonomy" id="2175906"/>
    <lineage>
        <taxon>Eukaryota</taxon>
        <taxon>Fungi</taxon>
        <taxon>Dikarya</taxon>
        <taxon>Ascomycota</taxon>
        <taxon>Pezizomycotina</taxon>
        <taxon>Sordariomycetes</taxon>
        <taxon>Hypocreomycetidae</taxon>
        <taxon>Glomerellales</taxon>
        <taxon>Glomerellaceae</taxon>
        <taxon>Colletotrichum</taxon>
        <taxon>Colletotrichum orchidearum species complex</taxon>
    </lineage>
</organism>
<protein>
    <submittedName>
        <fullName evidence="9">Cytochrome p450 family protein</fullName>
    </submittedName>
</protein>
<keyword evidence="6" id="KW-0503">Monooxygenase</keyword>
<evidence type="ECO:0000313" key="9">
    <source>
        <dbReference type="EMBL" id="KAF6815873.1"/>
    </source>
</evidence>
<dbReference type="Proteomes" id="UP000654918">
    <property type="component" value="Unassembled WGS sequence"/>
</dbReference>
<comment type="caution">
    <text evidence="9">The sequence shown here is derived from an EMBL/GenBank/DDBJ whole genome shotgun (WGS) entry which is preliminary data.</text>
</comment>
<dbReference type="InterPro" id="IPR002403">
    <property type="entry name" value="Cyt_P450_E_grp-IV"/>
</dbReference>
<keyword evidence="5 7" id="KW-0408">Iron</keyword>
<keyword evidence="3 7" id="KW-0349">Heme</keyword>
<dbReference type="CDD" id="cd11040">
    <property type="entry name" value="CYP7_CYP8-like"/>
    <property type="match status" value="1"/>
</dbReference>
<dbReference type="SUPFAM" id="SSF48264">
    <property type="entry name" value="Cytochrome P450"/>
    <property type="match status" value="1"/>
</dbReference>
<dbReference type="GO" id="GO:0020037">
    <property type="term" value="F:heme binding"/>
    <property type="evidence" value="ECO:0007669"/>
    <property type="project" value="InterPro"/>
</dbReference>
<keyword evidence="6" id="KW-0560">Oxidoreductase</keyword>
<evidence type="ECO:0000256" key="5">
    <source>
        <dbReference type="ARBA" id="ARBA00023004"/>
    </source>
</evidence>
<evidence type="ECO:0000256" key="3">
    <source>
        <dbReference type="ARBA" id="ARBA00022617"/>
    </source>
</evidence>
<feature type="transmembrane region" description="Helical" evidence="8">
    <location>
        <begin position="12"/>
        <end position="30"/>
    </location>
</feature>
<evidence type="ECO:0000256" key="2">
    <source>
        <dbReference type="ARBA" id="ARBA00010617"/>
    </source>
</evidence>
<keyword evidence="4 7" id="KW-0479">Metal-binding</keyword>
<keyword evidence="8" id="KW-0472">Membrane</keyword>
<keyword evidence="8" id="KW-1133">Transmembrane helix</keyword>
<evidence type="ECO:0000256" key="8">
    <source>
        <dbReference type="SAM" id="Phobius"/>
    </source>
</evidence>
<evidence type="ECO:0000313" key="10">
    <source>
        <dbReference type="Proteomes" id="UP000654918"/>
    </source>
</evidence>
<accession>A0A8H6JNM0</accession>
<evidence type="ECO:0000256" key="4">
    <source>
        <dbReference type="ARBA" id="ARBA00022723"/>
    </source>
</evidence>
<dbReference type="PANTHER" id="PTHR24304:SF2">
    <property type="entry name" value="24-HYDROXYCHOLESTEROL 7-ALPHA-HYDROXYLASE"/>
    <property type="match status" value="1"/>
</dbReference>
<keyword evidence="8" id="KW-0812">Transmembrane</keyword>
<dbReference type="Pfam" id="PF00067">
    <property type="entry name" value="p450"/>
    <property type="match status" value="1"/>
</dbReference>
<dbReference type="GO" id="GO:0016705">
    <property type="term" value="F:oxidoreductase activity, acting on paired donors, with incorporation or reduction of molecular oxygen"/>
    <property type="evidence" value="ECO:0007669"/>
    <property type="project" value="InterPro"/>
</dbReference>
<dbReference type="AlphaFoldDB" id="A0A8H6JNM0"/>
<dbReference type="InterPro" id="IPR050529">
    <property type="entry name" value="CYP450_sterol_14alpha_dmase"/>
</dbReference>
<sequence length="550" mass="62476">MATNRIVEFAAENPVLAGIIALLPLLLILLRPDSNDPPSMPEAIPFVTNAYHFMTDTKSFTRRANDAMKSSNVVQLRLGPVRMYLVKGGQQIQTMFRKSASISSDKFVVMVLRNLQGSTPRDVERFAADLSGRAAAPAPGFEHIPQAERHWYWLHHITSTRLARAEDTARLAGSYDRFFGECLEKQPKGEWATVRLFAMLRRDMAASGINSLCGTRLLETYPGFVEQFWRFDDVAYQCMYGLPKWIAPKPVEERDKLRQMAWDYLEEVLPTYDWAAAEADGTWEPTLGSAYMRDLQKYLNSVDATTQTRSGFMIIAIFGTNSNTIPITAWVMMELLMDPSLMSAVRLEANSAIVVDPDTGARRFDGQKLVSMPLLQSVYVECMRLHVSMGIMREVIEDTVLDGYRLRKGSFIQAPTNIMHQDEEIWGREGHAASEFWAERHVRDVKKGDGTTEKTFVLAGKPSEFFPFGRRWVDCDIGGGISMCPGRHFAKQEILLTVAMLVTRFEIEFVEWTHMDGTTSDRPPQDNEKYFGNAAVPPDRDVKVRWKRLW</sequence>
<dbReference type="Gene3D" id="1.10.630.10">
    <property type="entry name" value="Cytochrome P450"/>
    <property type="match status" value="1"/>
</dbReference>
<comment type="similarity">
    <text evidence="2">Belongs to the cytochrome P450 family.</text>
</comment>
<dbReference type="GO" id="GO:0005506">
    <property type="term" value="F:iron ion binding"/>
    <property type="evidence" value="ECO:0007669"/>
    <property type="project" value="InterPro"/>
</dbReference>
<dbReference type="PRINTS" id="PR00465">
    <property type="entry name" value="EP450IV"/>
</dbReference>
<feature type="binding site" description="axial binding residue" evidence="7">
    <location>
        <position position="484"/>
    </location>
    <ligand>
        <name>heme</name>
        <dbReference type="ChEBI" id="CHEBI:30413"/>
    </ligand>
    <ligandPart>
        <name>Fe</name>
        <dbReference type="ChEBI" id="CHEBI:18248"/>
    </ligandPart>
</feature>
<dbReference type="EMBL" id="WIGO01000348">
    <property type="protein sequence ID" value="KAF6815873.1"/>
    <property type="molecule type" value="Genomic_DNA"/>
</dbReference>
<dbReference type="InterPro" id="IPR001128">
    <property type="entry name" value="Cyt_P450"/>
</dbReference>
<evidence type="ECO:0000256" key="6">
    <source>
        <dbReference type="ARBA" id="ARBA00023033"/>
    </source>
</evidence>
<dbReference type="GO" id="GO:0008395">
    <property type="term" value="F:steroid hydroxylase activity"/>
    <property type="evidence" value="ECO:0007669"/>
    <property type="project" value="TreeGrafter"/>
</dbReference>
<evidence type="ECO:0000256" key="1">
    <source>
        <dbReference type="ARBA" id="ARBA00001971"/>
    </source>
</evidence>
<evidence type="ECO:0000256" key="7">
    <source>
        <dbReference type="PIRSR" id="PIRSR602403-1"/>
    </source>
</evidence>
<dbReference type="PANTHER" id="PTHR24304">
    <property type="entry name" value="CYTOCHROME P450 FAMILY 7"/>
    <property type="match status" value="1"/>
</dbReference>
<name>A0A8H6JNM0_9PEZI</name>